<dbReference type="RefSeq" id="WP_185899015.1">
    <property type="nucleotide sequence ID" value="NZ_JACLZK010000002.1"/>
</dbReference>
<comment type="subcellular location">
    <subcellularLocation>
        <location evidence="1">Cell membrane</location>
    </subcellularLocation>
</comment>
<proteinExistence type="inferred from homology"/>
<evidence type="ECO:0000256" key="8">
    <source>
        <dbReference type="SAM" id="Phobius"/>
    </source>
</evidence>
<dbReference type="Proteomes" id="UP000552683">
    <property type="component" value="Unassembled WGS sequence"/>
</dbReference>
<evidence type="ECO:0000313" key="10">
    <source>
        <dbReference type="EMBL" id="MBC2883500.1"/>
    </source>
</evidence>
<feature type="domain" description="Bacterial sugar transferase" evidence="9">
    <location>
        <begin position="10"/>
        <end position="203"/>
    </location>
</feature>
<dbReference type="Pfam" id="PF02397">
    <property type="entry name" value="Bac_transf"/>
    <property type="match status" value="1"/>
</dbReference>
<protein>
    <submittedName>
        <fullName evidence="10">Sugar transferase</fullName>
    </submittedName>
</protein>
<reference evidence="10 11" key="1">
    <citation type="submission" date="2020-08" db="EMBL/GenBank/DDBJ databases">
        <title>Complete genome and description of Campylobacter massiliensis Marseille-Q3452 sp. nov.</title>
        <authorList>
            <person name="Antezack A."/>
        </authorList>
    </citation>
    <scope>NUCLEOTIDE SEQUENCE [LARGE SCALE GENOMIC DNA]</scope>
    <source>
        <strain evidence="10 11">Marseille-Q3452</strain>
    </source>
</reference>
<accession>A0A842J9R0</accession>
<evidence type="ECO:0000256" key="7">
    <source>
        <dbReference type="ARBA" id="ARBA00023136"/>
    </source>
</evidence>
<evidence type="ECO:0000313" key="11">
    <source>
        <dbReference type="Proteomes" id="UP000552683"/>
    </source>
</evidence>
<evidence type="ECO:0000259" key="9">
    <source>
        <dbReference type="Pfam" id="PF02397"/>
    </source>
</evidence>
<evidence type="ECO:0000256" key="6">
    <source>
        <dbReference type="ARBA" id="ARBA00022989"/>
    </source>
</evidence>
<evidence type="ECO:0000256" key="5">
    <source>
        <dbReference type="ARBA" id="ARBA00022692"/>
    </source>
</evidence>
<organism evidence="10 11">
    <name type="scientific">Campylobacter massiliensis</name>
    <dbReference type="NCBI Taxonomy" id="2762557"/>
    <lineage>
        <taxon>Bacteria</taxon>
        <taxon>Pseudomonadati</taxon>
        <taxon>Campylobacterota</taxon>
        <taxon>Epsilonproteobacteria</taxon>
        <taxon>Campylobacterales</taxon>
        <taxon>Campylobacteraceae</taxon>
        <taxon>Campylobacter</taxon>
    </lineage>
</organism>
<keyword evidence="11" id="KW-1185">Reference proteome</keyword>
<dbReference type="GO" id="GO:0016780">
    <property type="term" value="F:phosphotransferase activity, for other substituted phosphate groups"/>
    <property type="evidence" value="ECO:0007669"/>
    <property type="project" value="TreeGrafter"/>
</dbReference>
<keyword evidence="6 8" id="KW-1133">Transmembrane helix</keyword>
<sequence length="204" mass="23612">MRLRSKILLKAVVDYAIVIASAPIWLAVVAVIAAVVKINEPGESIFFKQKRIGRFGKPFSCYKFRSMHKNWRKILDDYLEQNPAEVEHFAKFHKYEFDPRITKVGGFIRRTSLDELPQLFNVLRLEMSLVGPRPYMFYEKKQIGKNLGKITRVRPGLTGLWQVSGRNEISFDERVQIDCKYVDSLSVWGDISILFRTISIVLKG</sequence>
<keyword evidence="5 8" id="KW-0812">Transmembrane</keyword>
<evidence type="ECO:0000256" key="4">
    <source>
        <dbReference type="ARBA" id="ARBA00022679"/>
    </source>
</evidence>
<evidence type="ECO:0000256" key="1">
    <source>
        <dbReference type="ARBA" id="ARBA00004236"/>
    </source>
</evidence>
<comment type="similarity">
    <text evidence="2">Belongs to the bacterial sugar transferase family.</text>
</comment>
<name>A0A842J9R0_9BACT</name>
<keyword evidence="4 10" id="KW-0808">Transferase</keyword>
<dbReference type="PANTHER" id="PTHR30576:SF4">
    <property type="entry name" value="UNDECAPRENYL-PHOSPHATE GALACTOSE PHOSPHOTRANSFERASE"/>
    <property type="match status" value="1"/>
</dbReference>
<dbReference type="AlphaFoldDB" id="A0A842J9R0"/>
<feature type="transmembrane region" description="Helical" evidence="8">
    <location>
        <begin position="12"/>
        <end position="36"/>
    </location>
</feature>
<dbReference type="EMBL" id="JACLZK010000002">
    <property type="protein sequence ID" value="MBC2883500.1"/>
    <property type="molecule type" value="Genomic_DNA"/>
</dbReference>
<dbReference type="PANTHER" id="PTHR30576">
    <property type="entry name" value="COLANIC BIOSYNTHESIS UDP-GLUCOSE LIPID CARRIER TRANSFERASE"/>
    <property type="match status" value="1"/>
</dbReference>
<evidence type="ECO:0000256" key="2">
    <source>
        <dbReference type="ARBA" id="ARBA00006464"/>
    </source>
</evidence>
<evidence type="ECO:0000256" key="3">
    <source>
        <dbReference type="ARBA" id="ARBA00022475"/>
    </source>
</evidence>
<keyword evidence="3" id="KW-1003">Cell membrane</keyword>
<keyword evidence="7 8" id="KW-0472">Membrane</keyword>
<dbReference type="InterPro" id="IPR003362">
    <property type="entry name" value="Bact_transf"/>
</dbReference>
<comment type="caution">
    <text evidence="10">The sequence shown here is derived from an EMBL/GenBank/DDBJ whole genome shotgun (WGS) entry which is preliminary data.</text>
</comment>
<dbReference type="GO" id="GO:0005886">
    <property type="term" value="C:plasma membrane"/>
    <property type="evidence" value="ECO:0007669"/>
    <property type="project" value="UniProtKB-SubCell"/>
</dbReference>
<gene>
    <name evidence="10" type="ORF">H7R39_09600</name>
</gene>